<organism evidence="1 2">
    <name type="scientific">Halomonas urmiana</name>
    <dbReference type="NCBI Taxonomy" id="490901"/>
    <lineage>
        <taxon>Bacteria</taxon>
        <taxon>Pseudomonadati</taxon>
        <taxon>Pseudomonadota</taxon>
        <taxon>Gammaproteobacteria</taxon>
        <taxon>Oceanospirillales</taxon>
        <taxon>Halomonadaceae</taxon>
        <taxon>Halomonas</taxon>
    </lineage>
</organism>
<dbReference type="AlphaFoldDB" id="A0A5R8M697"/>
<dbReference type="EMBL" id="VBUI01000050">
    <property type="protein sequence ID" value="TLF45101.1"/>
    <property type="molecule type" value="Genomic_DNA"/>
</dbReference>
<comment type="caution">
    <text evidence="1">The sequence shown here is derived from an EMBL/GenBank/DDBJ whole genome shotgun (WGS) entry which is preliminary data.</text>
</comment>
<evidence type="ECO:0000313" key="2">
    <source>
        <dbReference type="Proteomes" id="UP000306973"/>
    </source>
</evidence>
<gene>
    <name evidence="1" type="ORF">FEI13_18465</name>
</gene>
<dbReference type="OrthoDB" id="894286at2"/>
<name>A0A5R8M697_9GAMM</name>
<sequence length="290" mass="33453">MKHAIAKPSHPKGEILESSTRGTLMGNRGILHDDARNLRKTHAHQNWVICVLDFKDKRRQLMSPGRYTELFFLDEATALAAGHRPCMECQRQRALEFKHRWALANRPVGTGGVRMPEMDRQLHRERIRRRQKVTWQSVVDDLPHGACFEFERQAYIVWEGTTWLWSFEGYQLAEPCRSDEVVEVLTPASLVSAFRAGFRPDVRFRISLIVLSRHDASWRIGFTAKRNLVFFASGRSFECGPGSRINPLPSYRVHLTVAGDMLLEQKNALKHHHKSDTEFFSDSLTKQCTE</sequence>
<evidence type="ECO:0008006" key="3">
    <source>
        <dbReference type="Google" id="ProtNLM"/>
    </source>
</evidence>
<accession>A0A5R8M697</accession>
<dbReference type="RefSeq" id="WP_138182963.1">
    <property type="nucleotide sequence ID" value="NZ_VBUI01000050.1"/>
</dbReference>
<evidence type="ECO:0000313" key="1">
    <source>
        <dbReference type="EMBL" id="TLF45101.1"/>
    </source>
</evidence>
<reference evidence="1 2" key="1">
    <citation type="journal article" date="2007" name="Int. J. Syst. Evol. Microbiol.">
        <title>Halomonas saccharevitans sp. nov., Halomonas arcis sp. nov. and Halomonas subterranea sp. nov., halophilic bacteria isolated from hypersaline environments of China.</title>
        <authorList>
            <person name="Xu X.W."/>
            <person name="Wu Y.H."/>
            <person name="Zhou Z."/>
            <person name="Wang C.S."/>
            <person name="Zhou Y.G."/>
            <person name="Zhang H.B."/>
            <person name="Wang Y."/>
            <person name="Wu M."/>
        </authorList>
    </citation>
    <scope>NUCLEOTIDE SEQUENCE [LARGE SCALE GENOMIC DNA]</scope>
    <source>
        <strain evidence="1 2">TBZ3</strain>
    </source>
</reference>
<proteinExistence type="predicted"/>
<dbReference type="Proteomes" id="UP000306973">
    <property type="component" value="Unassembled WGS sequence"/>
</dbReference>
<keyword evidence="2" id="KW-1185">Reference proteome</keyword>
<protein>
    <recommendedName>
        <fullName evidence="3">Metal-binding protein</fullName>
    </recommendedName>
</protein>